<keyword evidence="3" id="KW-1185">Reference proteome</keyword>
<dbReference type="AlphaFoldDB" id="A0A8J8NMU7"/>
<evidence type="ECO:0008006" key="4">
    <source>
        <dbReference type="Google" id="ProtNLM"/>
    </source>
</evidence>
<comment type="caution">
    <text evidence="2">The sequence shown here is derived from an EMBL/GenBank/DDBJ whole genome shotgun (WGS) entry which is preliminary data.</text>
</comment>
<proteinExistence type="predicted"/>
<evidence type="ECO:0000256" key="1">
    <source>
        <dbReference type="SAM" id="Phobius"/>
    </source>
</evidence>
<sequence>MDFYQQQENILFNNLQYIKSLMKSILLSLALLLGVVICGTSANIPQTQATAFDLCNEECDDIANDMIELGYSEKYAKGQASICKSSCGHLYTEGVQVNQTFDECWDACTTEETKCYGLLRDYEYCKKDGDGCKQDCSYH</sequence>
<evidence type="ECO:0000313" key="2">
    <source>
        <dbReference type="EMBL" id="TNV76990.1"/>
    </source>
</evidence>
<feature type="transmembrane region" description="Helical" evidence="1">
    <location>
        <begin position="21"/>
        <end position="42"/>
    </location>
</feature>
<organism evidence="2 3">
    <name type="scientific">Halteria grandinella</name>
    <dbReference type="NCBI Taxonomy" id="5974"/>
    <lineage>
        <taxon>Eukaryota</taxon>
        <taxon>Sar</taxon>
        <taxon>Alveolata</taxon>
        <taxon>Ciliophora</taxon>
        <taxon>Intramacronucleata</taxon>
        <taxon>Spirotrichea</taxon>
        <taxon>Stichotrichia</taxon>
        <taxon>Sporadotrichida</taxon>
        <taxon>Halteriidae</taxon>
        <taxon>Halteria</taxon>
    </lineage>
</organism>
<dbReference type="Proteomes" id="UP000785679">
    <property type="component" value="Unassembled WGS sequence"/>
</dbReference>
<gene>
    <name evidence="2" type="ORF">FGO68_gene6373</name>
</gene>
<dbReference type="EMBL" id="RRYP01012625">
    <property type="protein sequence ID" value="TNV76990.1"/>
    <property type="molecule type" value="Genomic_DNA"/>
</dbReference>
<name>A0A8J8NMU7_HALGN</name>
<keyword evidence="1" id="KW-0472">Membrane</keyword>
<reference evidence="2" key="1">
    <citation type="submission" date="2019-06" db="EMBL/GenBank/DDBJ databases">
        <authorList>
            <person name="Zheng W."/>
        </authorList>
    </citation>
    <scope>NUCLEOTIDE SEQUENCE</scope>
    <source>
        <strain evidence="2">QDHG01</strain>
    </source>
</reference>
<keyword evidence="1" id="KW-0812">Transmembrane</keyword>
<keyword evidence="1" id="KW-1133">Transmembrane helix</keyword>
<evidence type="ECO:0000313" key="3">
    <source>
        <dbReference type="Proteomes" id="UP000785679"/>
    </source>
</evidence>
<accession>A0A8J8NMU7</accession>
<protein>
    <recommendedName>
        <fullName evidence="4">Transmembrane protein</fullName>
    </recommendedName>
</protein>